<evidence type="ECO:0000256" key="1">
    <source>
        <dbReference type="ARBA" id="ARBA00023015"/>
    </source>
</evidence>
<dbReference type="RefSeq" id="WP_345129368.1">
    <property type="nucleotide sequence ID" value="NZ_BAABAT010000013.1"/>
</dbReference>
<keyword evidence="7" id="KW-1185">Reference proteome</keyword>
<evidence type="ECO:0000256" key="4">
    <source>
        <dbReference type="PROSITE-ProRule" id="PRU00335"/>
    </source>
</evidence>
<evidence type="ECO:0000259" key="5">
    <source>
        <dbReference type="PROSITE" id="PS50977"/>
    </source>
</evidence>
<keyword evidence="3" id="KW-0804">Transcription</keyword>
<accession>A0ABP8DBT7</accession>
<gene>
    <name evidence="6" type="ORF">GCM10022255_047850</name>
</gene>
<dbReference type="Pfam" id="PF21597">
    <property type="entry name" value="TetR_C_43"/>
    <property type="match status" value="1"/>
</dbReference>
<name>A0ABP8DBT7_9ACTN</name>
<dbReference type="InterPro" id="IPR009057">
    <property type="entry name" value="Homeodomain-like_sf"/>
</dbReference>
<feature type="domain" description="HTH tetR-type" evidence="5">
    <location>
        <begin position="6"/>
        <end position="65"/>
    </location>
</feature>
<sequence length="185" mass="18974">MRADGVRNRRKVLDAATAAFATEGLSVPVAEIARRAGVGTGTVSRHFPTKEALYEAIVLERVEDLVARAGQLRATAEPASAFFGYLAYLADVAAAHRGLAEALAGAGFDVGAAAARGGHDLEGMEAALLADAQAAGAVRPDVTPADVKALIVACVAREAAGTDEAGRRRIVEIITAGLRALDNNS</sequence>
<dbReference type="InterPro" id="IPR050109">
    <property type="entry name" value="HTH-type_TetR-like_transc_reg"/>
</dbReference>
<dbReference type="EMBL" id="BAABAT010000013">
    <property type="protein sequence ID" value="GAA4252224.1"/>
    <property type="molecule type" value="Genomic_DNA"/>
</dbReference>
<dbReference type="InterPro" id="IPR049445">
    <property type="entry name" value="TetR_SbtR-like_C"/>
</dbReference>
<feature type="DNA-binding region" description="H-T-H motif" evidence="4">
    <location>
        <begin position="28"/>
        <end position="47"/>
    </location>
</feature>
<dbReference type="InterPro" id="IPR036271">
    <property type="entry name" value="Tet_transcr_reg_TetR-rel_C_sf"/>
</dbReference>
<dbReference type="PROSITE" id="PS50977">
    <property type="entry name" value="HTH_TETR_2"/>
    <property type="match status" value="1"/>
</dbReference>
<dbReference type="SUPFAM" id="SSF46689">
    <property type="entry name" value="Homeodomain-like"/>
    <property type="match status" value="1"/>
</dbReference>
<dbReference type="PANTHER" id="PTHR30055">
    <property type="entry name" value="HTH-TYPE TRANSCRIPTIONAL REGULATOR RUTR"/>
    <property type="match status" value="1"/>
</dbReference>
<dbReference type="PANTHER" id="PTHR30055:SF234">
    <property type="entry name" value="HTH-TYPE TRANSCRIPTIONAL REGULATOR BETI"/>
    <property type="match status" value="1"/>
</dbReference>
<organism evidence="6 7">
    <name type="scientific">Dactylosporangium darangshiense</name>
    <dbReference type="NCBI Taxonomy" id="579108"/>
    <lineage>
        <taxon>Bacteria</taxon>
        <taxon>Bacillati</taxon>
        <taxon>Actinomycetota</taxon>
        <taxon>Actinomycetes</taxon>
        <taxon>Micromonosporales</taxon>
        <taxon>Micromonosporaceae</taxon>
        <taxon>Dactylosporangium</taxon>
    </lineage>
</organism>
<reference evidence="7" key="1">
    <citation type="journal article" date="2019" name="Int. J. Syst. Evol. Microbiol.">
        <title>The Global Catalogue of Microorganisms (GCM) 10K type strain sequencing project: providing services to taxonomists for standard genome sequencing and annotation.</title>
        <authorList>
            <consortium name="The Broad Institute Genomics Platform"/>
            <consortium name="The Broad Institute Genome Sequencing Center for Infectious Disease"/>
            <person name="Wu L."/>
            <person name="Ma J."/>
        </authorList>
    </citation>
    <scope>NUCLEOTIDE SEQUENCE [LARGE SCALE GENOMIC DNA]</scope>
    <source>
        <strain evidence="7">JCM 17441</strain>
    </source>
</reference>
<comment type="caution">
    <text evidence="6">The sequence shown here is derived from an EMBL/GenBank/DDBJ whole genome shotgun (WGS) entry which is preliminary data.</text>
</comment>
<dbReference type="PRINTS" id="PR00455">
    <property type="entry name" value="HTHTETR"/>
</dbReference>
<keyword evidence="1" id="KW-0805">Transcription regulation</keyword>
<dbReference type="Pfam" id="PF00440">
    <property type="entry name" value="TetR_N"/>
    <property type="match status" value="1"/>
</dbReference>
<evidence type="ECO:0000313" key="6">
    <source>
        <dbReference type="EMBL" id="GAA4252224.1"/>
    </source>
</evidence>
<dbReference type="Proteomes" id="UP001500620">
    <property type="component" value="Unassembled WGS sequence"/>
</dbReference>
<dbReference type="SUPFAM" id="SSF48498">
    <property type="entry name" value="Tetracyclin repressor-like, C-terminal domain"/>
    <property type="match status" value="1"/>
</dbReference>
<evidence type="ECO:0000256" key="3">
    <source>
        <dbReference type="ARBA" id="ARBA00023163"/>
    </source>
</evidence>
<protein>
    <submittedName>
        <fullName evidence="6">TetR/AcrR family transcriptional regulator</fullName>
    </submittedName>
</protein>
<proteinExistence type="predicted"/>
<keyword evidence="2 4" id="KW-0238">DNA-binding</keyword>
<dbReference type="InterPro" id="IPR001647">
    <property type="entry name" value="HTH_TetR"/>
</dbReference>
<evidence type="ECO:0000313" key="7">
    <source>
        <dbReference type="Proteomes" id="UP001500620"/>
    </source>
</evidence>
<dbReference type="Gene3D" id="1.10.357.10">
    <property type="entry name" value="Tetracycline Repressor, domain 2"/>
    <property type="match status" value="1"/>
</dbReference>
<evidence type="ECO:0000256" key="2">
    <source>
        <dbReference type="ARBA" id="ARBA00023125"/>
    </source>
</evidence>